<protein>
    <submittedName>
        <fullName evidence="2">Uncharacterized protein</fullName>
    </submittedName>
</protein>
<keyword evidence="1" id="KW-0677">Repeat</keyword>
<reference evidence="2" key="1">
    <citation type="submission" date="2021-01" db="EMBL/GenBank/DDBJ databases">
        <authorList>
            <consortium name="Genoscope - CEA"/>
            <person name="William W."/>
        </authorList>
    </citation>
    <scope>NUCLEOTIDE SEQUENCE</scope>
</reference>
<dbReference type="SMART" id="SM00698">
    <property type="entry name" value="MORN"/>
    <property type="match status" value="6"/>
</dbReference>
<gene>
    <name evidence="2" type="ORF">PSON_ATCC_30995.1.T0030072</name>
</gene>
<dbReference type="AlphaFoldDB" id="A0A8S1KBI3"/>
<dbReference type="PANTHER" id="PTHR23084">
    <property type="entry name" value="PHOSPHATIDYLINOSITOL-4-PHOSPHATE 5-KINASE RELATED"/>
    <property type="match status" value="1"/>
</dbReference>
<dbReference type="Proteomes" id="UP000692954">
    <property type="component" value="Unassembled WGS sequence"/>
</dbReference>
<dbReference type="OrthoDB" id="307190at2759"/>
<comment type="caution">
    <text evidence="2">The sequence shown here is derived from an EMBL/GenBank/DDBJ whole genome shotgun (WGS) entry which is preliminary data.</text>
</comment>
<dbReference type="Pfam" id="PF02493">
    <property type="entry name" value="MORN"/>
    <property type="match status" value="5"/>
</dbReference>
<proteinExistence type="predicted"/>
<keyword evidence="3" id="KW-1185">Reference proteome</keyword>
<evidence type="ECO:0000313" key="2">
    <source>
        <dbReference type="EMBL" id="CAD8048104.1"/>
    </source>
</evidence>
<evidence type="ECO:0000313" key="3">
    <source>
        <dbReference type="Proteomes" id="UP000692954"/>
    </source>
</evidence>
<evidence type="ECO:0000256" key="1">
    <source>
        <dbReference type="ARBA" id="ARBA00022737"/>
    </source>
</evidence>
<dbReference type="PANTHER" id="PTHR23084:SF179">
    <property type="entry name" value="OS10G0565000 PROTEIN"/>
    <property type="match status" value="1"/>
</dbReference>
<accession>A0A8S1KBI3</accession>
<name>A0A8S1KBI3_9CILI</name>
<sequence length="472" mass="56596">MGLTINKNQIDEEKLQKSKIESKEYLEQQEKKTQLELQEQKENTFYRNDDFGYQYLQEVKQWKSRQEQIEFANQQYTKINQKEKVNIQEQKKNTFQTGEDLDYFLDEAKQWNKRQEQIQIIQQYEIIYILQRQQFQHNVYEQNQMNLHGQNQRSSQQSQIIHIESNRIENTNNQESDQFFTMIQGSSPIFPLELTQTQNYQSDQLVKESIIDKLPKQLKELYDQYGPYKPPDQQIQFDLEPVLINLNDKSYYFGKMQNNMKEGYGYHLTDSEFYEGNFENNERKGWGRVINQLGYKIGYWQDDQIQKEMEIKQENYSYKGQCQDSIPHGYGELDKPDYIYKGFFHYGKRQGKGINELKSHQERYEGEFFDDKFHGQGIQYQTNGKKYQGNFKNNKWDGLGELHWPSPENKYYKGNFVNGQREGQGYFRDSDNSEYDGQWENDKKNGLGKFIKGGIEISGKWKDEVLLEDENQ</sequence>
<dbReference type="InterPro" id="IPR003409">
    <property type="entry name" value="MORN"/>
</dbReference>
<organism evidence="2 3">
    <name type="scientific">Paramecium sonneborni</name>
    <dbReference type="NCBI Taxonomy" id="65129"/>
    <lineage>
        <taxon>Eukaryota</taxon>
        <taxon>Sar</taxon>
        <taxon>Alveolata</taxon>
        <taxon>Ciliophora</taxon>
        <taxon>Intramacronucleata</taxon>
        <taxon>Oligohymenophorea</taxon>
        <taxon>Peniculida</taxon>
        <taxon>Parameciidae</taxon>
        <taxon>Paramecium</taxon>
    </lineage>
</organism>
<dbReference type="EMBL" id="CAJJDN010000003">
    <property type="protein sequence ID" value="CAD8048104.1"/>
    <property type="molecule type" value="Genomic_DNA"/>
</dbReference>